<evidence type="ECO:0008006" key="8">
    <source>
        <dbReference type="Google" id="ProtNLM"/>
    </source>
</evidence>
<dbReference type="Gene3D" id="1.20.1250.20">
    <property type="entry name" value="MFS general substrate transporter like domains"/>
    <property type="match status" value="2"/>
</dbReference>
<dbReference type="InterPro" id="IPR011701">
    <property type="entry name" value="MFS"/>
</dbReference>
<dbReference type="EMBL" id="VMNF01000014">
    <property type="protein sequence ID" value="TXB97552.1"/>
    <property type="molecule type" value="Genomic_DNA"/>
</dbReference>
<dbReference type="InterPro" id="IPR050327">
    <property type="entry name" value="Proton-linked_MCT"/>
</dbReference>
<organism evidence="6 7">
    <name type="scientific">Fusarium oxysporum f. sp. cubense</name>
    <dbReference type="NCBI Taxonomy" id="61366"/>
    <lineage>
        <taxon>Eukaryota</taxon>
        <taxon>Fungi</taxon>
        <taxon>Dikarya</taxon>
        <taxon>Ascomycota</taxon>
        <taxon>Pezizomycotina</taxon>
        <taxon>Sordariomycetes</taxon>
        <taxon>Hypocreomycetidae</taxon>
        <taxon>Hypocreales</taxon>
        <taxon>Nectriaceae</taxon>
        <taxon>Fusarium</taxon>
        <taxon>Fusarium oxysporum species complex</taxon>
    </lineage>
</organism>
<protein>
    <recommendedName>
        <fullName evidence="8">Major facilitator superfamily (MFS) profile domain-containing protein</fullName>
    </recommendedName>
</protein>
<feature type="compositionally biased region" description="Polar residues" evidence="4">
    <location>
        <begin position="1"/>
        <end position="40"/>
    </location>
</feature>
<evidence type="ECO:0000256" key="1">
    <source>
        <dbReference type="ARBA" id="ARBA00004141"/>
    </source>
</evidence>
<feature type="region of interest" description="Disordered" evidence="4">
    <location>
        <begin position="1"/>
        <end position="43"/>
    </location>
</feature>
<dbReference type="GO" id="GO:0016020">
    <property type="term" value="C:membrane"/>
    <property type="evidence" value="ECO:0007669"/>
    <property type="project" value="UniProtKB-SubCell"/>
</dbReference>
<accession>A0A5C6SGA7</accession>
<keyword evidence="5" id="KW-1133">Transmembrane helix</keyword>
<evidence type="ECO:0000313" key="6">
    <source>
        <dbReference type="EMBL" id="TXB97552.1"/>
    </source>
</evidence>
<sequence>MAAFQNATRGKSPESTVNGSQNLSGTESPPTAIETISQPPGSAVPPDGGMQAWLCVAGSAAGYFSTFGWINAVGVFQEYYQRVPLRNYSPSTVVWIATTENFFLLVAGPFAGNLLDSYGPTLPLCIGTGLHVFGLMMASLSTEFYQILLSQGICSAIGTGFIFNPAAVVVGFAWAMRTCAFLVLGLMIFAIYAVRLPYKPAKRPITRALARRMLQPSFVLLTLSVFMFSLGAFLPVTYMAENATNRGLDVSLAQYMVSIYNAGALAGRLTPGIIGNKVGFFNLAAIAMAVTSILTLALWIPASTTPSLIAFAVLFGWSSNALIGLLPVLIGAVSDPRELGLRGGVCYGLIAFSTLAGLPIGSSLITNGNYDKMKIFSGAVVAGSALCLATARPVPGFRALECLLAQLLQPQFSLGHLRRYRVPYQVMLSRPRQKHDAVQRSAPRQLYVQAIRVALARDRLAINVGGPGPSQLPAPPDLTFFPAPCSPYMQTLAHMAALCVRHRLAAMAVSFGTLS</sequence>
<keyword evidence="3" id="KW-0325">Glycoprotein</keyword>
<feature type="transmembrane region" description="Helical" evidence="5">
    <location>
        <begin position="50"/>
        <end position="72"/>
    </location>
</feature>
<dbReference type="AlphaFoldDB" id="A0A5C6SGA7"/>
<comment type="similarity">
    <text evidence="2">Belongs to the major facilitator superfamily. Monocarboxylate porter (TC 2.A.1.13) family.</text>
</comment>
<feature type="transmembrane region" description="Helical" evidence="5">
    <location>
        <begin position="93"/>
        <end position="115"/>
    </location>
</feature>
<feature type="transmembrane region" description="Helical" evidence="5">
    <location>
        <begin position="218"/>
        <end position="240"/>
    </location>
</feature>
<evidence type="ECO:0000313" key="7">
    <source>
        <dbReference type="Proteomes" id="UP000321331"/>
    </source>
</evidence>
<dbReference type="PANTHER" id="PTHR11360:SF177">
    <property type="entry name" value="RIBOFLAVIN TRANSPORTER MCH5"/>
    <property type="match status" value="1"/>
</dbReference>
<dbReference type="Proteomes" id="UP000321331">
    <property type="component" value="Unassembled WGS sequence"/>
</dbReference>
<proteinExistence type="inferred from homology"/>
<dbReference type="SUPFAM" id="SSF103473">
    <property type="entry name" value="MFS general substrate transporter"/>
    <property type="match status" value="1"/>
</dbReference>
<keyword evidence="5" id="KW-0472">Membrane</keyword>
<feature type="transmembrane region" description="Helical" evidence="5">
    <location>
        <begin position="121"/>
        <end position="140"/>
    </location>
</feature>
<comment type="subcellular location">
    <subcellularLocation>
        <location evidence="1">Membrane</location>
        <topology evidence="1">Multi-pass membrane protein</topology>
    </subcellularLocation>
</comment>
<dbReference type="GO" id="GO:0022857">
    <property type="term" value="F:transmembrane transporter activity"/>
    <property type="evidence" value="ECO:0007669"/>
    <property type="project" value="InterPro"/>
</dbReference>
<feature type="transmembrane region" description="Helical" evidence="5">
    <location>
        <begin position="308"/>
        <end position="333"/>
    </location>
</feature>
<name>A0A5C6SGA7_FUSOC</name>
<dbReference type="PANTHER" id="PTHR11360">
    <property type="entry name" value="MONOCARBOXYLATE TRANSPORTER"/>
    <property type="match status" value="1"/>
</dbReference>
<dbReference type="Pfam" id="PF07690">
    <property type="entry name" value="MFS_1"/>
    <property type="match status" value="1"/>
</dbReference>
<reference evidence="6 7" key="1">
    <citation type="submission" date="2019-07" db="EMBL/GenBank/DDBJ databases">
        <title>The First High-Quality Draft Genome Sequence of the Causal Agent of the Current Panama Disease Epidemic.</title>
        <authorList>
            <person name="Warmington R.J."/>
            <person name="Kay W."/>
            <person name="Jeffries A."/>
            <person name="Bebber D."/>
            <person name="Moore K."/>
            <person name="Studholme D.J."/>
        </authorList>
    </citation>
    <scope>NUCLEOTIDE SEQUENCE [LARGE SCALE GENOMIC DNA]</scope>
    <source>
        <strain evidence="6 7">TR4</strain>
    </source>
</reference>
<feature type="transmembrane region" description="Helical" evidence="5">
    <location>
        <begin position="152"/>
        <end position="174"/>
    </location>
</feature>
<evidence type="ECO:0000256" key="2">
    <source>
        <dbReference type="ARBA" id="ARBA00006727"/>
    </source>
</evidence>
<feature type="transmembrane region" description="Helical" evidence="5">
    <location>
        <begin position="180"/>
        <end position="198"/>
    </location>
</feature>
<feature type="transmembrane region" description="Helical" evidence="5">
    <location>
        <begin position="345"/>
        <end position="367"/>
    </location>
</feature>
<evidence type="ECO:0000256" key="5">
    <source>
        <dbReference type="SAM" id="Phobius"/>
    </source>
</evidence>
<dbReference type="InterPro" id="IPR036259">
    <property type="entry name" value="MFS_trans_sf"/>
</dbReference>
<evidence type="ECO:0000256" key="3">
    <source>
        <dbReference type="ARBA" id="ARBA00023180"/>
    </source>
</evidence>
<gene>
    <name evidence="6" type="ORF">FocTR4_00012263</name>
</gene>
<evidence type="ECO:0000256" key="4">
    <source>
        <dbReference type="SAM" id="MobiDB-lite"/>
    </source>
</evidence>
<feature type="transmembrane region" description="Helical" evidence="5">
    <location>
        <begin position="281"/>
        <end position="302"/>
    </location>
</feature>
<comment type="caution">
    <text evidence="6">The sequence shown here is derived from an EMBL/GenBank/DDBJ whole genome shotgun (WGS) entry which is preliminary data.</text>
</comment>
<keyword evidence="5" id="KW-0812">Transmembrane</keyword>